<protein>
    <recommendedName>
        <fullName evidence="3">N-acetyltransferase</fullName>
    </recommendedName>
</protein>
<comment type="caution">
    <text evidence="1">The sequence shown here is derived from an EMBL/GenBank/DDBJ whole genome shotgun (WGS) entry which is preliminary data.</text>
</comment>
<evidence type="ECO:0000313" key="2">
    <source>
        <dbReference type="Proteomes" id="UP000290273"/>
    </source>
</evidence>
<dbReference type="RefSeq" id="WP_039260968.1">
    <property type="nucleotide sequence ID" value="NZ_AP026821.1"/>
</dbReference>
<gene>
    <name evidence="1" type="ORF">DP131_11335</name>
</gene>
<sequence>MDIIERKTFNEINLEDEFFNTLKLDYPGFTEWFNKKAKERKEAFVFYDEGIQGFLYLKEENEEDKTIEPNLKKKRRLKVGTFKINAHGTKLGERFIKIIIDEMFKNNFEEVYVTIFKKHDSLIDLLQRYGFEYHGKKNSDAGTENVYIKFSDKIQNDILLDYPKIDTRKNKKFLLSIWPKFHTRMFPDSKLQTEKKHVIEDLSFTNSIEKIYLSGANLSEYDRGDIIVIYRTADYGKRAEFSAVATSICVVQEIKHINEFENYDEFSNYCIKHSVFTNDELKSFWQTKKYKYLIKMLYNVALNKRPIRRDLADVVGLDRNERWIAMPLTDKQFVKVLELGDVNESFIIN</sequence>
<dbReference type="Gene3D" id="3.40.630.30">
    <property type="match status" value="1"/>
</dbReference>
<evidence type="ECO:0008006" key="3">
    <source>
        <dbReference type="Google" id="ProtNLM"/>
    </source>
</evidence>
<proteinExistence type="predicted"/>
<name>A0ABY0EMB9_CLOTA</name>
<dbReference type="InterPro" id="IPR016181">
    <property type="entry name" value="Acyl_CoA_acyltransferase"/>
</dbReference>
<reference evidence="1 2" key="1">
    <citation type="submission" date="2018-06" db="EMBL/GenBank/DDBJ databases">
        <title>Genome conservation of Clostridium tetani.</title>
        <authorList>
            <person name="Bruggemann H."/>
            <person name="Popoff M.R."/>
        </authorList>
    </citation>
    <scope>NUCLEOTIDE SEQUENCE [LARGE SCALE GENOMIC DNA]</scope>
    <source>
        <strain evidence="1 2">63.05</strain>
    </source>
</reference>
<evidence type="ECO:0000313" key="1">
    <source>
        <dbReference type="EMBL" id="RXI53374.1"/>
    </source>
</evidence>
<organism evidence="1 2">
    <name type="scientific">Clostridium tetani</name>
    <dbReference type="NCBI Taxonomy" id="1513"/>
    <lineage>
        <taxon>Bacteria</taxon>
        <taxon>Bacillati</taxon>
        <taxon>Bacillota</taxon>
        <taxon>Clostridia</taxon>
        <taxon>Eubacteriales</taxon>
        <taxon>Clostridiaceae</taxon>
        <taxon>Clostridium</taxon>
    </lineage>
</organism>
<dbReference type="EMBL" id="QMAU01000045">
    <property type="protein sequence ID" value="RXI53374.1"/>
    <property type="molecule type" value="Genomic_DNA"/>
</dbReference>
<dbReference type="SUPFAM" id="SSF55729">
    <property type="entry name" value="Acyl-CoA N-acyltransferases (Nat)"/>
    <property type="match status" value="1"/>
</dbReference>
<dbReference type="Proteomes" id="UP000290273">
    <property type="component" value="Unassembled WGS sequence"/>
</dbReference>
<accession>A0ABY0EMB9</accession>